<name>A0A066YRS8_9ACTN</name>
<dbReference type="PATRIC" id="fig|1348663.4.peg.7361"/>
<dbReference type="eggNOG" id="ENOG5032S7P">
    <property type="taxonomic scope" value="Bacteria"/>
</dbReference>
<evidence type="ECO:0000313" key="2">
    <source>
        <dbReference type="EMBL" id="KDN80635.1"/>
    </source>
</evidence>
<dbReference type="HOGENOM" id="CLU_061970_2_0_11"/>
<evidence type="ECO:0000256" key="1">
    <source>
        <dbReference type="SAM" id="MobiDB-lite"/>
    </source>
</evidence>
<feature type="compositionally biased region" description="Basic and acidic residues" evidence="1">
    <location>
        <begin position="246"/>
        <end position="255"/>
    </location>
</feature>
<feature type="compositionally biased region" description="Basic and acidic residues" evidence="1">
    <location>
        <begin position="264"/>
        <end position="299"/>
    </location>
</feature>
<dbReference type="RefSeq" id="WP_035870243.1">
    <property type="nucleotide sequence ID" value="NZ_KK853997.1"/>
</dbReference>
<keyword evidence="3" id="KW-1185">Reference proteome</keyword>
<accession>A0A066YRS8</accession>
<feature type="region of interest" description="Disordered" evidence="1">
    <location>
        <begin position="150"/>
        <end position="192"/>
    </location>
</feature>
<feature type="region of interest" description="Disordered" evidence="1">
    <location>
        <begin position="224"/>
        <end position="299"/>
    </location>
</feature>
<organism evidence="2 3">
    <name type="scientific">Kitasatospora cheerisanensis KCTC 2395</name>
    <dbReference type="NCBI Taxonomy" id="1348663"/>
    <lineage>
        <taxon>Bacteria</taxon>
        <taxon>Bacillati</taxon>
        <taxon>Actinomycetota</taxon>
        <taxon>Actinomycetes</taxon>
        <taxon>Kitasatosporales</taxon>
        <taxon>Streptomycetaceae</taxon>
        <taxon>Kitasatospora</taxon>
    </lineage>
</organism>
<gene>
    <name evidence="2" type="ORF">KCH_76110</name>
</gene>
<dbReference type="Proteomes" id="UP000027178">
    <property type="component" value="Unassembled WGS sequence"/>
</dbReference>
<proteinExistence type="predicted"/>
<reference evidence="2 3" key="1">
    <citation type="submission" date="2014-05" db="EMBL/GenBank/DDBJ databases">
        <title>Draft Genome Sequence of Kitasatospora cheerisanensis KCTC 2395.</title>
        <authorList>
            <person name="Nam D.H."/>
        </authorList>
    </citation>
    <scope>NUCLEOTIDE SEQUENCE [LARGE SCALE GENOMIC DNA]</scope>
    <source>
        <strain evidence="2 3">KCTC 2395</strain>
    </source>
</reference>
<dbReference type="AlphaFoldDB" id="A0A066YRS8"/>
<feature type="compositionally biased region" description="Low complexity" evidence="1">
    <location>
        <begin position="159"/>
        <end position="176"/>
    </location>
</feature>
<sequence length="299" mass="31888">MGAFEEVADGLYGVLPGEFTAARDEAVARARQDGERGLAAQIKALRKPTLPAFALNRLVRRHREEVEALLELGRGLREAQARLAGPELRELSARRHRLVAALTEQARRAAAEVGEHLGEAQLRLVEQSLRAALADERAAEALAAGRLSGPLEETGALPTGTAKATATGAAARSRSGAGRGRKVAAGSRSEEAARRASALREARERVVVAEAVLADAEEAKEAAGREAERLASDTAAAAEHARRARAALERAERRLAGARGAEQTGREEQRAAREKVREAGAALGRERERLEELERRGGP</sequence>
<dbReference type="EMBL" id="JNBY01000168">
    <property type="protein sequence ID" value="KDN80635.1"/>
    <property type="molecule type" value="Genomic_DNA"/>
</dbReference>
<protein>
    <submittedName>
        <fullName evidence="2">Uncharacterized protein</fullName>
    </submittedName>
</protein>
<evidence type="ECO:0000313" key="3">
    <source>
        <dbReference type="Proteomes" id="UP000027178"/>
    </source>
</evidence>
<comment type="caution">
    <text evidence="2">The sequence shown here is derived from an EMBL/GenBank/DDBJ whole genome shotgun (WGS) entry which is preliminary data.</text>
</comment>